<dbReference type="InterPro" id="IPR013094">
    <property type="entry name" value="AB_hydrolase_3"/>
</dbReference>
<evidence type="ECO:0000259" key="2">
    <source>
        <dbReference type="Pfam" id="PF07859"/>
    </source>
</evidence>
<organism evidence="3 4">
    <name type="scientific">Nocardiopsis flavescens</name>
    <dbReference type="NCBI Taxonomy" id="758803"/>
    <lineage>
        <taxon>Bacteria</taxon>
        <taxon>Bacillati</taxon>
        <taxon>Actinomycetota</taxon>
        <taxon>Actinomycetes</taxon>
        <taxon>Streptosporangiales</taxon>
        <taxon>Nocardiopsidaceae</taxon>
        <taxon>Nocardiopsis</taxon>
    </lineage>
</organism>
<name>A0A1M6JMT2_9ACTN</name>
<dbReference type="InterPro" id="IPR050300">
    <property type="entry name" value="GDXG_lipolytic_enzyme"/>
</dbReference>
<proteinExistence type="predicted"/>
<dbReference type="InterPro" id="IPR029058">
    <property type="entry name" value="AB_hydrolase_fold"/>
</dbReference>
<evidence type="ECO:0000313" key="3">
    <source>
        <dbReference type="EMBL" id="SHJ47968.1"/>
    </source>
</evidence>
<dbReference type="Gene3D" id="3.40.50.1820">
    <property type="entry name" value="alpha/beta hydrolase"/>
    <property type="match status" value="1"/>
</dbReference>
<dbReference type="STRING" id="758803.SAMN05421803_106193"/>
<dbReference type="PANTHER" id="PTHR48081:SF8">
    <property type="entry name" value="ALPHA_BETA HYDROLASE FOLD-3 DOMAIN-CONTAINING PROTEIN-RELATED"/>
    <property type="match status" value="1"/>
</dbReference>
<feature type="domain" description="Alpha/beta hydrolase fold-3" evidence="2">
    <location>
        <begin position="76"/>
        <end position="284"/>
    </location>
</feature>
<evidence type="ECO:0000256" key="1">
    <source>
        <dbReference type="ARBA" id="ARBA00022801"/>
    </source>
</evidence>
<dbReference type="AlphaFoldDB" id="A0A1M6JMT2"/>
<dbReference type="PANTHER" id="PTHR48081">
    <property type="entry name" value="AB HYDROLASE SUPERFAMILY PROTEIN C4A8.06C"/>
    <property type="match status" value="1"/>
</dbReference>
<dbReference type="EMBL" id="FQZK01000006">
    <property type="protein sequence ID" value="SHJ47968.1"/>
    <property type="molecule type" value="Genomic_DNA"/>
</dbReference>
<keyword evidence="1" id="KW-0378">Hydrolase</keyword>
<dbReference type="Proteomes" id="UP000184452">
    <property type="component" value="Unassembled WGS sequence"/>
</dbReference>
<dbReference type="GO" id="GO:0016787">
    <property type="term" value="F:hydrolase activity"/>
    <property type="evidence" value="ECO:0007669"/>
    <property type="project" value="UniProtKB-KW"/>
</dbReference>
<accession>A0A1M6JMT2</accession>
<protein>
    <submittedName>
        <fullName evidence="3">Acetyl esterase/lipase</fullName>
    </submittedName>
</protein>
<keyword evidence="4" id="KW-1185">Reference proteome</keyword>
<dbReference type="Pfam" id="PF07859">
    <property type="entry name" value="Abhydrolase_3"/>
    <property type="match status" value="1"/>
</dbReference>
<dbReference type="SUPFAM" id="SSF53474">
    <property type="entry name" value="alpha/beta-Hydrolases"/>
    <property type="match status" value="1"/>
</dbReference>
<evidence type="ECO:0000313" key="4">
    <source>
        <dbReference type="Proteomes" id="UP000184452"/>
    </source>
</evidence>
<dbReference type="RefSeq" id="WP_073379475.1">
    <property type="nucleotide sequence ID" value="NZ_FQZK01000006.1"/>
</dbReference>
<reference evidence="3 4" key="1">
    <citation type="submission" date="2016-11" db="EMBL/GenBank/DDBJ databases">
        <authorList>
            <person name="Jaros S."/>
            <person name="Januszkiewicz K."/>
            <person name="Wedrychowicz H."/>
        </authorList>
    </citation>
    <scope>NUCLEOTIDE SEQUENCE [LARGE SCALE GENOMIC DNA]</scope>
    <source>
        <strain evidence="3 4">CGMCC 4.5723</strain>
    </source>
</reference>
<sequence length="312" mass="33001">MPPLHPELRRVRFLPSPPVRRGTAGVLRWLTSKMRPGPVPAGISVERRTVPGPPGAPPVEVWVYRPEGVVGATPALLWIHGGGHVMGHPVQDEKGSIAFARDLGITVVAVRYRLAPAHPAPAGLEDARAALSWMAEQAGALGVDPGRIAVGGASAGGGMAAALAQMCRDRGGPALVFQLLVYPMLDDRTALRTDLDTANMYLWSPAANRYAWSALLGREPGSEEVPPYAAPARREDLSGLPPAWIGVGTNDLFHDEDVAYARRLEAAGVPCALSLVPGAFHGFEIPFADTGVVRGFRAEQTEALRAALLPAP</sequence>
<gene>
    <name evidence="3" type="ORF">SAMN05421803_106193</name>
</gene>